<dbReference type="Proteomes" id="UP000324222">
    <property type="component" value="Unassembled WGS sequence"/>
</dbReference>
<keyword evidence="2" id="KW-1185">Reference proteome</keyword>
<protein>
    <submittedName>
        <fullName evidence="1">Uncharacterized protein</fullName>
    </submittedName>
</protein>
<reference evidence="1 2" key="1">
    <citation type="submission" date="2019-05" db="EMBL/GenBank/DDBJ databases">
        <title>Another draft genome of Portunus trituberculatus and its Hox gene families provides insights of decapod evolution.</title>
        <authorList>
            <person name="Jeong J.-H."/>
            <person name="Song I."/>
            <person name="Kim S."/>
            <person name="Choi T."/>
            <person name="Kim D."/>
            <person name="Ryu S."/>
            <person name="Kim W."/>
        </authorList>
    </citation>
    <scope>NUCLEOTIDE SEQUENCE [LARGE SCALE GENOMIC DNA]</scope>
    <source>
        <tissue evidence="1">Muscle</tissue>
    </source>
</reference>
<evidence type="ECO:0000313" key="1">
    <source>
        <dbReference type="EMBL" id="MPC69005.1"/>
    </source>
</evidence>
<gene>
    <name evidence="1" type="ORF">E2C01_063218</name>
</gene>
<name>A0A5B7HHI6_PORTR</name>
<comment type="caution">
    <text evidence="1">The sequence shown here is derived from an EMBL/GenBank/DDBJ whole genome shotgun (WGS) entry which is preliminary data.</text>
</comment>
<evidence type="ECO:0000313" key="2">
    <source>
        <dbReference type="Proteomes" id="UP000324222"/>
    </source>
</evidence>
<dbReference type="AlphaFoldDB" id="A0A5B7HHI6"/>
<dbReference type="EMBL" id="VSRR010028743">
    <property type="protein sequence ID" value="MPC69005.1"/>
    <property type="molecule type" value="Genomic_DNA"/>
</dbReference>
<accession>A0A5B7HHI6</accession>
<sequence>MTTSLHPSSPLLLAAPHAIPAPMSHGAKDESASGRLPYLLGSFCHGVCELRREESASFIFAGCSLSKERPRRRNGREWGYVRGVEMCGS</sequence>
<proteinExistence type="predicted"/>
<organism evidence="1 2">
    <name type="scientific">Portunus trituberculatus</name>
    <name type="common">Swimming crab</name>
    <name type="synonym">Neptunus trituberculatus</name>
    <dbReference type="NCBI Taxonomy" id="210409"/>
    <lineage>
        <taxon>Eukaryota</taxon>
        <taxon>Metazoa</taxon>
        <taxon>Ecdysozoa</taxon>
        <taxon>Arthropoda</taxon>
        <taxon>Crustacea</taxon>
        <taxon>Multicrustacea</taxon>
        <taxon>Malacostraca</taxon>
        <taxon>Eumalacostraca</taxon>
        <taxon>Eucarida</taxon>
        <taxon>Decapoda</taxon>
        <taxon>Pleocyemata</taxon>
        <taxon>Brachyura</taxon>
        <taxon>Eubrachyura</taxon>
        <taxon>Portunoidea</taxon>
        <taxon>Portunidae</taxon>
        <taxon>Portuninae</taxon>
        <taxon>Portunus</taxon>
    </lineage>
</organism>